<evidence type="ECO:0000313" key="2">
    <source>
        <dbReference type="Proteomes" id="UP000005632"/>
    </source>
</evidence>
<dbReference type="OrthoDB" id="9134286at2"/>
<dbReference type="AlphaFoldDB" id="G8QVG1"/>
<protein>
    <recommendedName>
        <fullName evidence="3">GIY-YIG domain-containing protein</fullName>
    </recommendedName>
</protein>
<dbReference type="RefSeq" id="WP_014269043.1">
    <property type="nucleotide sequence ID" value="NC_016633.1"/>
</dbReference>
<dbReference type="KEGG" id="sgp:SpiGrapes_0336"/>
<gene>
    <name evidence="1" type="ordered locus">SpiGrapes_0336</name>
</gene>
<dbReference type="HOGENOM" id="CLU_146070_1_0_12"/>
<dbReference type="InterPro" id="IPR035901">
    <property type="entry name" value="GIY-YIG_endonuc_sf"/>
</dbReference>
<dbReference type="Gene3D" id="3.40.1440.10">
    <property type="entry name" value="GIY-YIG endonuclease"/>
    <property type="match status" value="1"/>
</dbReference>
<reference evidence="1 2" key="1">
    <citation type="submission" date="2011-11" db="EMBL/GenBank/DDBJ databases">
        <title>Complete sequence of Spirochaeta sp. grapes.</title>
        <authorList>
            <consortium name="US DOE Joint Genome Institute"/>
            <person name="Lucas S."/>
            <person name="Han J."/>
            <person name="Lapidus A."/>
            <person name="Cheng J.-F."/>
            <person name="Goodwin L."/>
            <person name="Pitluck S."/>
            <person name="Peters L."/>
            <person name="Ovchinnikova G."/>
            <person name="Munk A.C."/>
            <person name="Detter J.C."/>
            <person name="Han C."/>
            <person name="Tapia R."/>
            <person name="Land M."/>
            <person name="Hauser L."/>
            <person name="Kyrpides N."/>
            <person name="Ivanova N."/>
            <person name="Pagani I."/>
            <person name="Ritalahtilisa K."/>
            <person name="Loeffler F."/>
            <person name="Woyke T."/>
        </authorList>
    </citation>
    <scope>NUCLEOTIDE SEQUENCE [LARGE SCALE GENOMIC DNA]</scope>
    <source>
        <strain evidence="2">ATCC BAA-1885 / DSM 22778 / Grapes</strain>
    </source>
</reference>
<evidence type="ECO:0008006" key="3">
    <source>
        <dbReference type="Google" id="ProtNLM"/>
    </source>
</evidence>
<dbReference type="Proteomes" id="UP000005632">
    <property type="component" value="Chromosome"/>
</dbReference>
<dbReference type="CDD" id="cd10451">
    <property type="entry name" value="GIY-YIG_LuxR_like"/>
    <property type="match status" value="1"/>
</dbReference>
<organism evidence="1 2">
    <name type="scientific">Sphaerochaeta pleomorpha (strain ATCC BAA-1885 / DSM 22778 / Grapes)</name>
    <dbReference type="NCBI Taxonomy" id="158190"/>
    <lineage>
        <taxon>Bacteria</taxon>
        <taxon>Pseudomonadati</taxon>
        <taxon>Spirochaetota</taxon>
        <taxon>Spirochaetia</taxon>
        <taxon>Spirochaetales</taxon>
        <taxon>Sphaerochaetaceae</taxon>
        <taxon>Sphaerochaeta</taxon>
    </lineage>
</organism>
<sequence length="116" mass="13244">MDINKKKLIEQYKMRKPRMGCFALVCNPTGEKFIGAAKDLSIIENSLLFRLSVGALGQNPYLQTLYAKYGQDAFSLSILEDLPYDKEHPDKDYKSELNTLKELLIESNENAKELLI</sequence>
<name>G8QVG1_SPHPG</name>
<keyword evidence="2" id="KW-1185">Reference proteome</keyword>
<dbReference type="EMBL" id="CP003155">
    <property type="protein sequence ID" value="AEV28194.1"/>
    <property type="molecule type" value="Genomic_DNA"/>
</dbReference>
<proteinExistence type="predicted"/>
<evidence type="ECO:0000313" key="1">
    <source>
        <dbReference type="EMBL" id="AEV28194.1"/>
    </source>
</evidence>
<dbReference type="STRING" id="158190.SpiGrapes_0336"/>
<accession>G8QVG1</accession>